<dbReference type="Gene3D" id="3.30.890.10">
    <property type="entry name" value="Methyl-cpg-binding Protein 2, Chain A"/>
    <property type="match status" value="2"/>
</dbReference>
<keyword evidence="3" id="KW-0238">DNA-binding</keyword>
<feature type="region of interest" description="Disordered" evidence="6">
    <location>
        <begin position="97"/>
        <end position="171"/>
    </location>
</feature>
<dbReference type="SMART" id="SM00391">
    <property type="entry name" value="MBD"/>
    <property type="match status" value="2"/>
</dbReference>
<feature type="compositionally biased region" description="Basic residues" evidence="6">
    <location>
        <begin position="242"/>
        <end position="252"/>
    </location>
</feature>
<keyword evidence="4" id="KW-0804">Transcription</keyword>
<accession>A0ABN7A9Z5</accession>
<sequence length="280" mass="30428">METIIANVVTVGSRSNELAFNFEVANMDHLLVAPFDQGWTREVISRAKSALVDIYYRSPAGKRYRSLKEISRAPDLGGLSVDNFSFAKKPIGIDDPSKEVVSKAQRGKEGPLKRSSEGEAKSGPAKKLRVSILKPKSTSKSVKTIKATSKPKKKEPKKTVSEESTQSASLEGWTREVVHRATGSTIDIYYISPTGKKFRSFKDFTRANIPLENVSFEKKALGGNSGLTEVVRHAQIPGKSIEKKKKAAKKVAKPAGKSSSKSNSKDDSQQDSPAPSTSSS</sequence>
<dbReference type="Proteomes" id="UP001307889">
    <property type="component" value="Chromosome 1"/>
</dbReference>
<proteinExistence type="predicted"/>
<comment type="subcellular location">
    <subcellularLocation>
        <location evidence="1">Nucleus</location>
    </subcellularLocation>
</comment>
<evidence type="ECO:0000256" key="3">
    <source>
        <dbReference type="ARBA" id="ARBA00023125"/>
    </source>
</evidence>
<feature type="domain" description="MBD" evidence="7">
    <location>
        <begin position="25"/>
        <end position="91"/>
    </location>
</feature>
<protein>
    <recommendedName>
        <fullName evidence="7">MBD domain-containing protein</fullName>
    </recommendedName>
</protein>
<dbReference type="PROSITE" id="PS50982">
    <property type="entry name" value="MBD"/>
    <property type="match status" value="2"/>
</dbReference>
<feature type="compositionally biased region" description="Polar residues" evidence="6">
    <location>
        <begin position="270"/>
        <end position="280"/>
    </location>
</feature>
<feature type="compositionally biased region" description="Basic and acidic residues" evidence="6">
    <location>
        <begin position="97"/>
        <end position="120"/>
    </location>
</feature>
<dbReference type="InterPro" id="IPR001739">
    <property type="entry name" value="Methyl_CpG_DNA-bd"/>
</dbReference>
<feature type="compositionally biased region" description="Low complexity" evidence="6">
    <location>
        <begin position="253"/>
        <end position="262"/>
    </location>
</feature>
<feature type="region of interest" description="Disordered" evidence="6">
    <location>
        <begin position="238"/>
        <end position="280"/>
    </location>
</feature>
<gene>
    <name evidence="8" type="ORF">NTJ_01615</name>
</gene>
<evidence type="ECO:0000259" key="7">
    <source>
        <dbReference type="PROSITE" id="PS50982"/>
    </source>
</evidence>
<evidence type="ECO:0000256" key="4">
    <source>
        <dbReference type="ARBA" id="ARBA00023163"/>
    </source>
</evidence>
<dbReference type="InterPro" id="IPR016177">
    <property type="entry name" value="DNA-bd_dom_sf"/>
</dbReference>
<dbReference type="SUPFAM" id="SSF54171">
    <property type="entry name" value="DNA-binding domain"/>
    <property type="match status" value="2"/>
</dbReference>
<organism evidence="8 9">
    <name type="scientific">Nesidiocoris tenuis</name>
    <dbReference type="NCBI Taxonomy" id="355587"/>
    <lineage>
        <taxon>Eukaryota</taxon>
        <taxon>Metazoa</taxon>
        <taxon>Ecdysozoa</taxon>
        <taxon>Arthropoda</taxon>
        <taxon>Hexapoda</taxon>
        <taxon>Insecta</taxon>
        <taxon>Pterygota</taxon>
        <taxon>Neoptera</taxon>
        <taxon>Paraneoptera</taxon>
        <taxon>Hemiptera</taxon>
        <taxon>Heteroptera</taxon>
        <taxon>Panheteroptera</taxon>
        <taxon>Cimicomorpha</taxon>
        <taxon>Miridae</taxon>
        <taxon>Dicyphina</taxon>
        <taxon>Nesidiocoris</taxon>
    </lineage>
</organism>
<dbReference type="EMBL" id="AP028909">
    <property type="protein sequence ID" value="BES88808.1"/>
    <property type="molecule type" value="Genomic_DNA"/>
</dbReference>
<reference evidence="8 9" key="1">
    <citation type="submission" date="2023-09" db="EMBL/GenBank/DDBJ databases">
        <title>Nesidiocoris tenuis whole genome shotgun sequence.</title>
        <authorList>
            <person name="Shibata T."/>
            <person name="Shimoda M."/>
            <person name="Kobayashi T."/>
            <person name="Uehara T."/>
        </authorList>
    </citation>
    <scope>NUCLEOTIDE SEQUENCE [LARGE SCALE GENOMIC DNA]</scope>
    <source>
        <strain evidence="8 9">Japan</strain>
    </source>
</reference>
<feature type="domain" description="MBD" evidence="7">
    <location>
        <begin position="159"/>
        <end position="228"/>
    </location>
</feature>
<dbReference type="Pfam" id="PF01429">
    <property type="entry name" value="MBD"/>
    <property type="match status" value="2"/>
</dbReference>
<evidence type="ECO:0000256" key="1">
    <source>
        <dbReference type="ARBA" id="ARBA00004123"/>
    </source>
</evidence>
<keyword evidence="9" id="KW-1185">Reference proteome</keyword>
<dbReference type="PANTHER" id="PTHR12396">
    <property type="entry name" value="METHYL-CPG BINDING PROTEIN, MBD"/>
    <property type="match status" value="1"/>
</dbReference>
<evidence type="ECO:0000256" key="2">
    <source>
        <dbReference type="ARBA" id="ARBA00023015"/>
    </source>
</evidence>
<name>A0ABN7A9Z5_9HEMI</name>
<keyword evidence="5" id="KW-0539">Nucleus</keyword>
<keyword evidence="2" id="KW-0805">Transcription regulation</keyword>
<evidence type="ECO:0000313" key="8">
    <source>
        <dbReference type="EMBL" id="BES88808.1"/>
    </source>
</evidence>
<evidence type="ECO:0000256" key="5">
    <source>
        <dbReference type="ARBA" id="ARBA00023242"/>
    </source>
</evidence>
<evidence type="ECO:0000256" key="6">
    <source>
        <dbReference type="SAM" id="MobiDB-lite"/>
    </source>
</evidence>
<dbReference type="PANTHER" id="PTHR12396:SF0">
    <property type="entry name" value="METHYL-CPG BINDING DOMAIN PROTEIN-LIKE, ISOFORM C"/>
    <property type="match status" value="1"/>
</dbReference>
<evidence type="ECO:0000313" key="9">
    <source>
        <dbReference type="Proteomes" id="UP001307889"/>
    </source>
</evidence>